<evidence type="ECO:0000256" key="2">
    <source>
        <dbReference type="ARBA" id="ARBA00022695"/>
    </source>
</evidence>
<evidence type="ECO:0000259" key="4">
    <source>
        <dbReference type="Pfam" id="PF12804"/>
    </source>
</evidence>
<gene>
    <name evidence="5" type="ORF">SAMN04487962_10872</name>
</gene>
<dbReference type="Pfam" id="PF12804">
    <property type="entry name" value="NTP_transf_3"/>
    <property type="match status" value="1"/>
</dbReference>
<evidence type="ECO:0000256" key="1">
    <source>
        <dbReference type="ARBA" id="ARBA00022679"/>
    </source>
</evidence>
<dbReference type="InterPro" id="IPR029044">
    <property type="entry name" value="Nucleotide-diphossugar_trans"/>
</dbReference>
<keyword evidence="1" id="KW-0808">Transferase</keyword>
<dbReference type="PANTHER" id="PTHR43584">
    <property type="entry name" value="NUCLEOTIDYL TRANSFERASE"/>
    <property type="match status" value="1"/>
</dbReference>
<name>A0A1I0DX15_9GAMM</name>
<dbReference type="STRING" id="430453.SAMN04487962_10872"/>
<protein>
    <submittedName>
        <fullName evidence="5">Choline kinase</fullName>
    </submittedName>
</protein>
<evidence type="ECO:0000256" key="3">
    <source>
        <dbReference type="ARBA" id="ARBA00022842"/>
    </source>
</evidence>
<dbReference type="AlphaFoldDB" id="A0A1I0DX15"/>
<dbReference type="CDD" id="cd02523">
    <property type="entry name" value="PC_cytidylyltransferase"/>
    <property type="match status" value="1"/>
</dbReference>
<feature type="domain" description="MobA-like NTP transferase" evidence="4">
    <location>
        <begin position="4"/>
        <end position="123"/>
    </location>
</feature>
<dbReference type="GO" id="GO:0016301">
    <property type="term" value="F:kinase activity"/>
    <property type="evidence" value="ECO:0007669"/>
    <property type="project" value="UniProtKB-KW"/>
</dbReference>
<dbReference type="GO" id="GO:0016779">
    <property type="term" value="F:nucleotidyltransferase activity"/>
    <property type="evidence" value="ECO:0007669"/>
    <property type="project" value="UniProtKB-KW"/>
</dbReference>
<proteinExistence type="predicted"/>
<dbReference type="SUPFAM" id="SSF53448">
    <property type="entry name" value="Nucleotide-diphospho-sugar transferases"/>
    <property type="match status" value="1"/>
</dbReference>
<dbReference type="RefSeq" id="WP_091851217.1">
    <property type="nucleotide sequence ID" value="NZ_FOHZ01000008.1"/>
</dbReference>
<sequence length="259" mass="28954">MQTLILAAGQGTRLRPYTNDRPKCMVELAGKPLLHRQLAAMARCGVESDITVIGGYRASDLDAPGSDIVINPRFDQTNMVLTLFAARDRMLDGEDLLISYGDIVYEPRVLQAVLDCDAPVCLAADRAWRRLWKLRMDEPLDDAETFRMDDMGQVTELGKKPESYDQVQAQYMGLVKIRGDQVAAFKAFFDGLDREARYDGKDFDNMYMTSLVQGLIDAGWPVQACLVDNGWLEVDTAEELEAYEAMAASGKLDTYCLLD</sequence>
<evidence type="ECO:0000313" key="6">
    <source>
        <dbReference type="Proteomes" id="UP000198762"/>
    </source>
</evidence>
<dbReference type="Gene3D" id="3.90.550.10">
    <property type="entry name" value="Spore Coat Polysaccharide Biosynthesis Protein SpsA, Chain A"/>
    <property type="match status" value="1"/>
</dbReference>
<organism evidence="5 6">
    <name type="scientific">Marinobacter segnicrescens</name>
    <dbReference type="NCBI Taxonomy" id="430453"/>
    <lineage>
        <taxon>Bacteria</taxon>
        <taxon>Pseudomonadati</taxon>
        <taxon>Pseudomonadota</taxon>
        <taxon>Gammaproteobacteria</taxon>
        <taxon>Pseudomonadales</taxon>
        <taxon>Marinobacteraceae</taxon>
        <taxon>Marinobacter</taxon>
    </lineage>
</organism>
<accession>A0A1I0DX15</accession>
<dbReference type="Proteomes" id="UP000198762">
    <property type="component" value="Unassembled WGS sequence"/>
</dbReference>
<keyword evidence="5" id="KW-0418">Kinase</keyword>
<dbReference type="InterPro" id="IPR025877">
    <property type="entry name" value="MobA-like_NTP_Trfase"/>
</dbReference>
<keyword evidence="3" id="KW-0460">Magnesium</keyword>
<keyword evidence="6" id="KW-1185">Reference proteome</keyword>
<reference evidence="6" key="1">
    <citation type="submission" date="2016-10" db="EMBL/GenBank/DDBJ databases">
        <authorList>
            <person name="Varghese N."/>
            <person name="Submissions S."/>
        </authorList>
    </citation>
    <scope>NUCLEOTIDE SEQUENCE [LARGE SCALE GENOMIC DNA]</scope>
    <source>
        <strain evidence="6">CGMCC 1.6489</strain>
    </source>
</reference>
<dbReference type="PANTHER" id="PTHR43584:SF8">
    <property type="entry name" value="N-ACETYLMURAMATE ALPHA-1-PHOSPHATE URIDYLYLTRANSFERASE"/>
    <property type="match status" value="1"/>
</dbReference>
<dbReference type="OrthoDB" id="9788272at2"/>
<dbReference type="InterPro" id="IPR050065">
    <property type="entry name" value="GlmU-like"/>
</dbReference>
<evidence type="ECO:0000313" key="5">
    <source>
        <dbReference type="EMBL" id="SET36910.1"/>
    </source>
</evidence>
<keyword evidence="2" id="KW-0548">Nucleotidyltransferase</keyword>
<dbReference type="EMBL" id="FOHZ01000008">
    <property type="protein sequence ID" value="SET36910.1"/>
    <property type="molecule type" value="Genomic_DNA"/>
</dbReference>